<evidence type="ECO:0000256" key="1">
    <source>
        <dbReference type="ARBA" id="ARBA00023002"/>
    </source>
</evidence>
<reference evidence="3 4" key="1">
    <citation type="submission" date="2016-10" db="EMBL/GenBank/DDBJ databases">
        <authorList>
            <person name="de Groot N.N."/>
        </authorList>
    </citation>
    <scope>NUCLEOTIDE SEQUENCE [LARGE SCALE GENOMIC DNA]</scope>
    <source>
        <strain evidence="3 4">AA1</strain>
    </source>
</reference>
<dbReference type="PANTHER" id="PTHR11699">
    <property type="entry name" value="ALDEHYDE DEHYDROGENASE-RELATED"/>
    <property type="match status" value="1"/>
</dbReference>
<dbReference type="Gene3D" id="3.40.605.10">
    <property type="entry name" value="Aldehyde Dehydrogenase, Chain A, domain 1"/>
    <property type="match status" value="1"/>
</dbReference>
<gene>
    <name evidence="3" type="ORF">SAMN05216233_10428</name>
</gene>
<dbReference type="STRING" id="419481.SAMN05216233_10428"/>
<dbReference type="CDD" id="cd07122">
    <property type="entry name" value="ALDH_F20_ACDH"/>
    <property type="match status" value="1"/>
</dbReference>
<name>A0A1G5D7Q6_9BACT</name>
<dbReference type="RefSeq" id="WP_092209705.1">
    <property type="nucleotide sequence ID" value="NZ_FMUX01000004.1"/>
</dbReference>
<dbReference type="InterPro" id="IPR016161">
    <property type="entry name" value="Ald_DH/histidinol_DH"/>
</dbReference>
<sequence>MVDKDLLSIQETRALVRAARAAQPSLEQAGQERVDALVDAIAGVGAEMAEELGKMAAEETGFGKWKDKTQKNILATEKLAAYFKEMKTVGIVSEDVEKRIVEIAMPMGVIAGLIPSTNPTSTTLYKAIIALKSANAIVFSPHPGAVACITATVDMIKRVLKAMGLPEDLVGVISVPTMEGTDELMKISDMILATGGAAMVKAAYSSGTPALGVGPGNVPVFIERSADVDVAVQKVLASKTFDNGTICASEQAIVTEACIADRVKASLVAQGGYFLEGDKLDRVKRVMERPNGAMNPAIVGRSAADIAKIAGIEVPAGTTMLLCEEEGVGPKFPFSKEKLTALLGFYTVNDWQEACELCYKLLENGGMGHSMGIHSNNETVIREFALKKPVSRFLVNTPTTQGAVGITTNLSPSFTLGCGTVGGSATSENVGPQHLFNIRRMAYGLDDAAAVPARSADTVDAQAVTHMIMDQLKKMSTVSGG</sequence>
<keyword evidence="1" id="KW-0560">Oxidoreductase</keyword>
<protein>
    <submittedName>
        <fullName evidence="3">Acetaldehyde dehydrogenase</fullName>
    </submittedName>
</protein>
<accession>A0A1G5D7Q6</accession>
<dbReference type="SUPFAM" id="SSF53720">
    <property type="entry name" value="ALDH-like"/>
    <property type="match status" value="1"/>
</dbReference>
<dbReference type="Gene3D" id="3.40.309.10">
    <property type="entry name" value="Aldehyde Dehydrogenase, Chain A, domain 2"/>
    <property type="match status" value="1"/>
</dbReference>
<evidence type="ECO:0000313" key="3">
    <source>
        <dbReference type="EMBL" id="SCY10541.1"/>
    </source>
</evidence>
<dbReference type="NCBIfam" id="TIGR02518">
    <property type="entry name" value="EutH_ACDH"/>
    <property type="match status" value="1"/>
</dbReference>
<dbReference type="InterPro" id="IPR016162">
    <property type="entry name" value="Ald_DH_N"/>
</dbReference>
<dbReference type="OrthoDB" id="9815791at2"/>
<dbReference type="InterPro" id="IPR015590">
    <property type="entry name" value="Aldehyde_DH_dom"/>
</dbReference>
<dbReference type="InterPro" id="IPR013357">
    <property type="entry name" value="Acetaldehyde_DH_acetylating"/>
</dbReference>
<evidence type="ECO:0000259" key="2">
    <source>
        <dbReference type="Pfam" id="PF00171"/>
    </source>
</evidence>
<evidence type="ECO:0000313" key="4">
    <source>
        <dbReference type="Proteomes" id="UP000198870"/>
    </source>
</evidence>
<dbReference type="GO" id="GO:0016620">
    <property type="term" value="F:oxidoreductase activity, acting on the aldehyde or oxo group of donors, NAD or NADP as acceptor"/>
    <property type="evidence" value="ECO:0007669"/>
    <property type="project" value="InterPro"/>
</dbReference>
<feature type="domain" description="Aldehyde dehydrogenase" evidence="2">
    <location>
        <begin position="11"/>
        <end position="279"/>
    </location>
</feature>
<keyword evidence="4" id="KW-1185">Reference proteome</keyword>
<proteinExistence type="predicted"/>
<dbReference type="Pfam" id="PF00171">
    <property type="entry name" value="Aldedh"/>
    <property type="match status" value="1"/>
</dbReference>
<dbReference type="AlphaFoldDB" id="A0A1G5D7Q6"/>
<dbReference type="Proteomes" id="UP000198870">
    <property type="component" value="Unassembled WGS sequence"/>
</dbReference>
<dbReference type="InterPro" id="IPR016163">
    <property type="entry name" value="Ald_DH_C"/>
</dbReference>
<organism evidence="3 4">
    <name type="scientific">Desulfoluna spongiiphila</name>
    <dbReference type="NCBI Taxonomy" id="419481"/>
    <lineage>
        <taxon>Bacteria</taxon>
        <taxon>Pseudomonadati</taxon>
        <taxon>Thermodesulfobacteriota</taxon>
        <taxon>Desulfobacteria</taxon>
        <taxon>Desulfobacterales</taxon>
        <taxon>Desulfolunaceae</taxon>
        <taxon>Desulfoluna</taxon>
    </lineage>
</organism>
<dbReference type="EMBL" id="FMUX01000004">
    <property type="protein sequence ID" value="SCY10541.1"/>
    <property type="molecule type" value="Genomic_DNA"/>
</dbReference>